<evidence type="ECO:0000256" key="3">
    <source>
        <dbReference type="ARBA" id="ARBA00022741"/>
    </source>
</evidence>
<dbReference type="InterPro" id="IPR015946">
    <property type="entry name" value="KH_dom-like_a/b"/>
</dbReference>
<keyword evidence="6" id="KW-0472">Membrane</keyword>
<feature type="binding site" evidence="6">
    <location>
        <begin position="15"/>
        <end position="22"/>
    </location>
    <ligand>
        <name>GTP</name>
        <dbReference type="ChEBI" id="CHEBI:37565"/>
    </ligand>
</feature>
<comment type="caution">
    <text evidence="11">The sequence shown here is derived from an EMBL/GenBank/DDBJ whole genome shotgun (WGS) entry which is preliminary data.</text>
</comment>
<keyword evidence="6" id="KW-0690">Ribosome biogenesis</keyword>
<dbReference type="InterPro" id="IPR005225">
    <property type="entry name" value="Small_GTP-bd"/>
</dbReference>
<evidence type="ECO:0000256" key="1">
    <source>
        <dbReference type="ARBA" id="ARBA00007921"/>
    </source>
</evidence>
<comment type="function">
    <text evidence="6">An essential GTPase that binds both GDP and GTP, with rapid nucleotide exchange. Plays a role in 16S rRNA processing and 30S ribosomal subunit biogenesis and possibly also in cell cycle regulation and energy metabolism.</text>
</comment>
<evidence type="ECO:0000256" key="4">
    <source>
        <dbReference type="ARBA" id="ARBA00022884"/>
    </source>
</evidence>
<feature type="region of interest" description="G4" evidence="7">
    <location>
        <begin position="138"/>
        <end position="141"/>
    </location>
</feature>
<dbReference type="NCBIfam" id="TIGR00436">
    <property type="entry name" value="era"/>
    <property type="match status" value="1"/>
</dbReference>
<feature type="domain" description="KH type-2" evidence="9">
    <location>
        <begin position="219"/>
        <end position="296"/>
    </location>
</feature>
<evidence type="ECO:0000256" key="5">
    <source>
        <dbReference type="ARBA" id="ARBA00023134"/>
    </source>
</evidence>
<evidence type="ECO:0000313" key="12">
    <source>
        <dbReference type="Proteomes" id="UP000613582"/>
    </source>
</evidence>
<dbReference type="GO" id="GO:0003924">
    <property type="term" value="F:GTPase activity"/>
    <property type="evidence" value="ECO:0007669"/>
    <property type="project" value="UniProtKB-UniRule"/>
</dbReference>
<feature type="region of interest" description="G2" evidence="7">
    <location>
        <begin position="41"/>
        <end position="45"/>
    </location>
</feature>
<keyword evidence="6" id="KW-1003">Cell membrane</keyword>
<dbReference type="PROSITE" id="PS51713">
    <property type="entry name" value="G_ERA"/>
    <property type="match status" value="1"/>
</dbReference>
<sequence>MTDDPTHCGFVTVLGAPNAGKSTLVNQMVGAKVSIVTHKVQTTRARIRGVAVHGQTQIVYTDTPGIFQPRRKLDEAMVSAAWEGNEGADVTLLMVDAPAYYENLKGDAKAAARKSAADTDRIVEGLKLAGVKAILVLNKIDLMPSDHLLAITATLNETADFTETFMISAEKRRGLETLRDYLISRMPEGPWMYPEDQLSDISDRLMAAEVTREKLFLRLHQELPYALTVETESWKEQKGGDIRIEQVIYVERDGQKKLVLGAGGHTIKAIGQAAREELQQMLDVKVHLFLFVKVRENWSSDPARYREMGLEAPKG</sequence>
<evidence type="ECO:0000256" key="7">
    <source>
        <dbReference type="PROSITE-ProRule" id="PRU01050"/>
    </source>
</evidence>
<feature type="region of interest" description="G5" evidence="7">
    <location>
        <begin position="167"/>
        <end position="169"/>
    </location>
</feature>
<dbReference type="CDD" id="cd04163">
    <property type="entry name" value="Era"/>
    <property type="match status" value="1"/>
</dbReference>
<dbReference type="GO" id="GO:0005525">
    <property type="term" value="F:GTP binding"/>
    <property type="evidence" value="ECO:0007669"/>
    <property type="project" value="UniProtKB-UniRule"/>
</dbReference>
<dbReference type="AlphaFoldDB" id="A0A8J2V5J5"/>
<feature type="region of interest" description="G1" evidence="7">
    <location>
        <begin position="15"/>
        <end position="22"/>
    </location>
</feature>
<dbReference type="InterPro" id="IPR005662">
    <property type="entry name" value="GTPase_Era-like"/>
</dbReference>
<dbReference type="HAMAP" id="MF_00367">
    <property type="entry name" value="GTPase_Era"/>
    <property type="match status" value="1"/>
</dbReference>
<feature type="binding site" evidence="6">
    <location>
        <begin position="138"/>
        <end position="141"/>
    </location>
    <ligand>
        <name>GTP</name>
        <dbReference type="ChEBI" id="CHEBI:37565"/>
    </ligand>
</feature>
<name>A0A8J2V5J5_9PROT</name>
<dbReference type="Pfam" id="PF01926">
    <property type="entry name" value="MMR_HSR1"/>
    <property type="match status" value="1"/>
</dbReference>
<keyword evidence="6" id="KW-0699">rRNA-binding</keyword>
<dbReference type="GO" id="GO:0000028">
    <property type="term" value="P:ribosomal small subunit assembly"/>
    <property type="evidence" value="ECO:0007669"/>
    <property type="project" value="TreeGrafter"/>
</dbReference>
<dbReference type="PROSITE" id="PS50823">
    <property type="entry name" value="KH_TYPE_2"/>
    <property type="match status" value="1"/>
</dbReference>
<dbReference type="InterPro" id="IPR006073">
    <property type="entry name" value="GTP-bd"/>
</dbReference>
<comment type="subcellular location">
    <subcellularLocation>
        <location evidence="6">Cytoplasm</location>
    </subcellularLocation>
    <subcellularLocation>
        <location evidence="6">Cell membrane</location>
        <topology evidence="6">Peripheral membrane protein</topology>
    </subcellularLocation>
</comment>
<dbReference type="PANTHER" id="PTHR42698:SF1">
    <property type="entry name" value="GTPASE ERA, MITOCHONDRIAL"/>
    <property type="match status" value="1"/>
</dbReference>
<feature type="domain" description="Era-type G" evidence="10">
    <location>
        <begin position="7"/>
        <end position="188"/>
    </location>
</feature>
<comment type="subunit">
    <text evidence="6">Monomer.</text>
</comment>
<dbReference type="GO" id="GO:0005829">
    <property type="term" value="C:cytosol"/>
    <property type="evidence" value="ECO:0007669"/>
    <property type="project" value="TreeGrafter"/>
</dbReference>
<gene>
    <name evidence="6 11" type="primary">era</name>
    <name evidence="11" type="ORF">GCM10011342_09880</name>
</gene>
<keyword evidence="4 6" id="KW-0694">RNA-binding</keyword>
<evidence type="ECO:0000259" key="9">
    <source>
        <dbReference type="PROSITE" id="PS50823"/>
    </source>
</evidence>
<dbReference type="GO" id="GO:0043024">
    <property type="term" value="F:ribosomal small subunit binding"/>
    <property type="evidence" value="ECO:0007669"/>
    <property type="project" value="TreeGrafter"/>
</dbReference>
<reference evidence="11" key="2">
    <citation type="submission" date="2020-09" db="EMBL/GenBank/DDBJ databases">
        <authorList>
            <person name="Sun Q."/>
            <person name="Zhou Y."/>
        </authorList>
    </citation>
    <scope>NUCLEOTIDE SEQUENCE</scope>
    <source>
        <strain evidence="11">CGMCC 1.12921</strain>
    </source>
</reference>
<evidence type="ECO:0000256" key="8">
    <source>
        <dbReference type="RuleBase" id="RU003761"/>
    </source>
</evidence>
<keyword evidence="12" id="KW-1185">Reference proteome</keyword>
<dbReference type="InterPro" id="IPR004044">
    <property type="entry name" value="KH_dom_type_2"/>
</dbReference>
<dbReference type="CDD" id="cd22534">
    <property type="entry name" value="KH-II_Era"/>
    <property type="match status" value="1"/>
</dbReference>
<dbReference type="InterPro" id="IPR027417">
    <property type="entry name" value="P-loop_NTPase"/>
</dbReference>
<dbReference type="InterPro" id="IPR030388">
    <property type="entry name" value="G_ERA_dom"/>
</dbReference>
<keyword evidence="3 6" id="KW-0547">Nucleotide-binding</keyword>
<feature type="binding site" evidence="6">
    <location>
        <begin position="62"/>
        <end position="66"/>
    </location>
    <ligand>
        <name>GTP</name>
        <dbReference type="ChEBI" id="CHEBI:37565"/>
    </ligand>
</feature>
<dbReference type="Pfam" id="PF07650">
    <property type="entry name" value="KH_2"/>
    <property type="match status" value="1"/>
</dbReference>
<dbReference type="InterPro" id="IPR009019">
    <property type="entry name" value="KH_sf_prok-type"/>
</dbReference>
<dbReference type="GO" id="GO:0070181">
    <property type="term" value="F:small ribosomal subunit rRNA binding"/>
    <property type="evidence" value="ECO:0007669"/>
    <property type="project" value="UniProtKB-UniRule"/>
</dbReference>
<evidence type="ECO:0000256" key="6">
    <source>
        <dbReference type="HAMAP-Rule" id="MF_00367"/>
    </source>
</evidence>
<dbReference type="GO" id="GO:0005886">
    <property type="term" value="C:plasma membrane"/>
    <property type="evidence" value="ECO:0007669"/>
    <property type="project" value="UniProtKB-SubCell"/>
</dbReference>
<reference evidence="11" key="1">
    <citation type="journal article" date="2014" name="Int. J. Syst. Evol. Microbiol.">
        <title>Complete genome sequence of Corynebacterium casei LMG S-19264T (=DSM 44701T), isolated from a smear-ripened cheese.</title>
        <authorList>
            <consortium name="US DOE Joint Genome Institute (JGI-PGF)"/>
            <person name="Walter F."/>
            <person name="Albersmeier A."/>
            <person name="Kalinowski J."/>
            <person name="Ruckert C."/>
        </authorList>
    </citation>
    <scope>NUCLEOTIDE SEQUENCE</scope>
    <source>
        <strain evidence="11">CGMCC 1.12921</strain>
    </source>
</reference>
<dbReference type="NCBIfam" id="TIGR00231">
    <property type="entry name" value="small_GTP"/>
    <property type="match status" value="1"/>
</dbReference>
<evidence type="ECO:0000256" key="2">
    <source>
        <dbReference type="ARBA" id="ARBA00020484"/>
    </source>
</evidence>
<protein>
    <recommendedName>
        <fullName evidence="2 6">GTPase Era</fullName>
    </recommendedName>
</protein>
<dbReference type="SUPFAM" id="SSF54814">
    <property type="entry name" value="Prokaryotic type KH domain (KH-domain type II)"/>
    <property type="match status" value="1"/>
</dbReference>
<dbReference type="Proteomes" id="UP000613582">
    <property type="component" value="Unassembled WGS sequence"/>
</dbReference>
<organism evidence="11 12">
    <name type="scientific">Aquisalinus flavus</name>
    <dbReference type="NCBI Taxonomy" id="1526572"/>
    <lineage>
        <taxon>Bacteria</taxon>
        <taxon>Pseudomonadati</taxon>
        <taxon>Pseudomonadota</taxon>
        <taxon>Alphaproteobacteria</taxon>
        <taxon>Parvularculales</taxon>
        <taxon>Parvularculaceae</taxon>
        <taxon>Aquisalinus</taxon>
    </lineage>
</organism>
<keyword evidence="5 6" id="KW-0342">GTP-binding</keyword>
<evidence type="ECO:0000259" key="10">
    <source>
        <dbReference type="PROSITE" id="PS51713"/>
    </source>
</evidence>
<dbReference type="NCBIfam" id="NF000908">
    <property type="entry name" value="PRK00089.1"/>
    <property type="match status" value="1"/>
</dbReference>
<dbReference type="EMBL" id="BMGH01000001">
    <property type="protein sequence ID" value="GGD02917.1"/>
    <property type="molecule type" value="Genomic_DNA"/>
</dbReference>
<accession>A0A8J2V5J5</accession>
<dbReference type="Gene3D" id="3.40.50.300">
    <property type="entry name" value="P-loop containing nucleotide triphosphate hydrolases"/>
    <property type="match status" value="1"/>
</dbReference>
<comment type="similarity">
    <text evidence="1 6 7 8">Belongs to the TRAFAC class TrmE-Era-EngA-EngB-Septin-like GTPase superfamily. Era GTPase family.</text>
</comment>
<feature type="region of interest" description="G3" evidence="7">
    <location>
        <begin position="62"/>
        <end position="65"/>
    </location>
</feature>
<keyword evidence="6" id="KW-0963">Cytoplasm</keyword>
<proteinExistence type="inferred from homology"/>
<dbReference type="Gene3D" id="3.30.300.20">
    <property type="match status" value="1"/>
</dbReference>
<dbReference type="PANTHER" id="PTHR42698">
    <property type="entry name" value="GTPASE ERA"/>
    <property type="match status" value="1"/>
</dbReference>
<dbReference type="SUPFAM" id="SSF52540">
    <property type="entry name" value="P-loop containing nucleoside triphosphate hydrolases"/>
    <property type="match status" value="1"/>
</dbReference>
<evidence type="ECO:0000313" key="11">
    <source>
        <dbReference type="EMBL" id="GGD02917.1"/>
    </source>
</evidence>